<dbReference type="BioGRID-ORCS" id="552891">
    <property type="hits" value="2 hits in 163 CRISPR screens"/>
</dbReference>
<dbReference type="PANTHER" id="PTHR44176">
    <property type="entry name" value="DNAJ HOMOLOG SUBFAMILY C MEMBER 25"/>
    <property type="match status" value="1"/>
</dbReference>
<reference evidence="18" key="4">
    <citation type="submission" date="2015-06" db="UniProtKB">
        <authorList>
            <consortium name="Ensembl"/>
        </authorList>
    </citation>
    <scope>IDENTIFICATION</scope>
</reference>
<dbReference type="Gene3D" id="4.10.260.10">
    <property type="entry name" value="Transducin (heterotrimeric G protein), gamma chain"/>
    <property type="match status" value="1"/>
</dbReference>
<comment type="function">
    <text evidence="16">Guanine nucleotide-binding proteins (G proteins) are involved as a modulator or transducer in various transmembrane signaling systems. The beta and gamma chains are required for the GTPase activity, for replacement of GDP by GTP, and for G protein-effector interaction. Interacts with beta-1 and beta-2, but not with beta-3.</text>
</comment>
<comment type="similarity">
    <text evidence="15">Belongs to the DNAJC25 family.</text>
</comment>
<keyword evidence="5 17" id="KW-1003">Cell membrane</keyword>
<evidence type="ECO:0000256" key="3">
    <source>
        <dbReference type="ARBA" id="ARBA00007431"/>
    </source>
</evidence>
<keyword evidence="8" id="KW-1133">Transmembrane helix</keyword>
<dbReference type="SMART" id="SM00271">
    <property type="entry name" value="DnaJ"/>
    <property type="match status" value="1"/>
</dbReference>
<dbReference type="CDD" id="cd06257">
    <property type="entry name" value="DnaJ"/>
    <property type="match status" value="1"/>
</dbReference>
<dbReference type="InterPro" id="IPR001623">
    <property type="entry name" value="DnaJ_domain"/>
</dbReference>
<dbReference type="FunFam" id="4.10.260.10:FF:000007">
    <property type="entry name" value="Guanine nucleotide-binding protein subunit gamma"/>
    <property type="match status" value="1"/>
</dbReference>
<evidence type="ECO:0000256" key="12">
    <source>
        <dbReference type="ARBA" id="ARBA00023224"/>
    </source>
</evidence>
<name>A0A024R161_HUMAN</name>
<evidence type="ECO:0000256" key="8">
    <source>
        <dbReference type="ARBA" id="ARBA00022989"/>
    </source>
</evidence>
<reference evidence="18 19" key="2">
    <citation type="journal article" date="2004" name="Nature">
        <title>DNA sequence and analysis of human chromosome 9.</title>
        <authorList>
            <person name="Humphray S.J."/>
            <person name="Oliver K."/>
            <person name="Hunt A.R."/>
            <person name="Plumb R.W."/>
            <person name="Loveland J.E."/>
            <person name="Howe K.L."/>
            <person name="Andrews T.D."/>
            <person name="Searle S."/>
            <person name="Hunt S.E."/>
            <person name="Scott C.E."/>
            <person name="Jones M.C."/>
            <person name="Ainscough R."/>
            <person name="Almeida J.P."/>
            <person name="Ambrose K.D."/>
            <person name="Ashwell R.I."/>
            <person name="Babbage A.K."/>
            <person name="Babbage S."/>
            <person name="Bagguley C.L."/>
            <person name="Bailey J."/>
            <person name="Banerjee R."/>
            <person name="Barker D.J."/>
            <person name="Barlow K.F."/>
            <person name="Bates K."/>
            <person name="Beasley H."/>
            <person name="Beasley O."/>
            <person name="Bird C.P."/>
            <person name="Bray-Allen S."/>
            <person name="Brown A.J."/>
            <person name="Brown J.Y."/>
            <person name="Burford D."/>
            <person name="Burrill W."/>
            <person name="Burton J."/>
            <person name="Carder C."/>
            <person name="Carter N.P."/>
            <person name="Chapman J.C."/>
            <person name="Chen Y."/>
            <person name="Clarke G."/>
            <person name="Clark S.Y."/>
            <person name="Clee C.M."/>
            <person name="Clegg S."/>
            <person name="Collier R.E."/>
            <person name="Corby N."/>
            <person name="Crosier M."/>
            <person name="Cummings A.T."/>
            <person name="Davies J."/>
            <person name="Dhami P."/>
            <person name="Dunn M."/>
            <person name="Dutta I."/>
            <person name="Dyer L.W."/>
            <person name="Earthrowl M.E."/>
            <person name="Faulkner L."/>
            <person name="Fleming C.J."/>
            <person name="Frankish A."/>
            <person name="Frankland J.A."/>
            <person name="French L."/>
            <person name="Fricker D.G."/>
            <person name="Garner P."/>
            <person name="Garnett J."/>
            <person name="Ghori J."/>
            <person name="Gilbert J.G."/>
            <person name="Glison C."/>
            <person name="Grafham D.V."/>
            <person name="Gribble S."/>
            <person name="Griffiths C."/>
            <person name="Griffiths-Jones S."/>
            <person name="Grocock R."/>
            <person name="Guy J."/>
            <person name="Hall R.E."/>
            <person name="Hammond S."/>
            <person name="Harley J.L."/>
            <person name="Harrison E.S."/>
            <person name="Hart E.A."/>
            <person name="Heath P.D."/>
            <person name="Henderson C.D."/>
            <person name="Hopkins B.L."/>
            <person name="Howard P.J."/>
            <person name="Howden P.J."/>
            <person name="Huckle E."/>
            <person name="Johnson C."/>
            <person name="Johnson D."/>
            <person name="Joy A.A."/>
            <person name="Kay M."/>
            <person name="Keenan S."/>
            <person name="Kershaw J.K."/>
            <person name="Kimberley A.M."/>
            <person name="King A."/>
            <person name="Knights A."/>
            <person name="Laird G.K."/>
            <person name="Langford C."/>
            <person name="Lawlor S."/>
            <person name="Leongamornlert D.A."/>
            <person name="Leversha M."/>
            <person name="Lloyd C."/>
            <person name="Lloyd D.M."/>
            <person name="Lovell J."/>
            <person name="Martin S."/>
            <person name="Mashreghi-Mohammadi M."/>
            <person name="Matthews L."/>
            <person name="McLaren S."/>
            <person name="McLay K.E."/>
            <person name="McMurray A."/>
            <person name="Milne S."/>
            <person name="Nickerson T."/>
            <person name="Nisbett J."/>
            <person name="Nordsiek G."/>
            <person name="Pearce A.V."/>
            <person name="Peck A.I."/>
            <person name="Porter K.M."/>
            <person name="Pandian R."/>
            <person name="Pelan S."/>
            <person name="Phillimore B."/>
            <person name="Povey S."/>
            <person name="Ramsey Y."/>
            <person name="Rand V."/>
            <person name="Scharfe M."/>
            <person name="Sehra H.K."/>
            <person name="Shownkeen R."/>
            <person name="Sims S.K."/>
            <person name="Skuce C.D."/>
            <person name="Smith M."/>
            <person name="Steward C.A."/>
            <person name="Swarbreck D."/>
            <person name="Sycamore N."/>
            <person name="Tester J."/>
            <person name="Thorpe A."/>
            <person name="Tracey A."/>
            <person name="Tromans A."/>
            <person name="Thomas D.W."/>
            <person name="Wall M."/>
            <person name="Wallis J.M."/>
            <person name="West A.P."/>
            <person name="Whitehead S.L."/>
            <person name="Willey D.L."/>
            <person name="Williams S.A."/>
            <person name="Wilming L."/>
            <person name="Wray P.W."/>
            <person name="Young L."/>
            <person name="Ashurst J.L."/>
            <person name="Coulson A."/>
            <person name="Blocker H."/>
            <person name="Durbin R."/>
            <person name="Sulston J.E."/>
            <person name="Hubbard T."/>
            <person name="Jackson M.J."/>
            <person name="Bentley D.R."/>
            <person name="Beck S."/>
            <person name="Rogers J."/>
            <person name="Dunham I."/>
        </authorList>
    </citation>
    <scope>NUCLEOTIDE SEQUENCE [LARGE SCALE GENOMIC DNA]</scope>
</reference>
<comment type="subunit">
    <text evidence="17">G proteins are composed of 3 units; alpha, beta and gamma.</text>
</comment>
<dbReference type="EMBL" id="AL135787">
    <property type="status" value="NOT_ANNOTATED_CDS"/>
    <property type="molecule type" value="Genomic_DNA"/>
</dbReference>
<evidence type="ECO:0000256" key="17">
    <source>
        <dbReference type="RuleBase" id="RU004973"/>
    </source>
</evidence>
<dbReference type="OMA" id="LIERLYC"/>
<keyword evidence="6" id="KW-0488">Methylation</keyword>
<dbReference type="GO" id="GO:0006457">
    <property type="term" value="P:protein folding"/>
    <property type="evidence" value="ECO:0007669"/>
    <property type="project" value="InterPro"/>
</dbReference>
<dbReference type="GeneCards" id="DNAJC25-GNG10"/>
<keyword evidence="11" id="KW-0143">Chaperone</keyword>
<dbReference type="Pfam" id="PF00226">
    <property type="entry name" value="DnaJ"/>
    <property type="match status" value="1"/>
</dbReference>
<dbReference type="Bgee" id="ENSG00000244115">
    <property type="expression patterns" value="Expressed in primordial germ cell in gonad and 99 other cell types or tissues"/>
</dbReference>
<dbReference type="PaxDb" id="9606-ENSP00000363412"/>
<dbReference type="GO" id="GO:0007186">
    <property type="term" value="P:G protein-coupled receptor signaling pathway"/>
    <property type="evidence" value="ECO:0007669"/>
    <property type="project" value="InterPro"/>
</dbReference>
<dbReference type="PROSITE" id="PS50076">
    <property type="entry name" value="DNAJ_2"/>
    <property type="match status" value="1"/>
</dbReference>
<dbReference type="PROSITE" id="PS50058">
    <property type="entry name" value="G_PROTEIN_GAMMA"/>
    <property type="match status" value="1"/>
</dbReference>
<dbReference type="SMR" id="A0A024R161"/>
<dbReference type="DNASU" id="552891"/>
<dbReference type="HOGENOM" id="CLU_1712614_0_0_1"/>
<evidence type="ECO:0000256" key="11">
    <source>
        <dbReference type="ARBA" id="ARBA00023186"/>
    </source>
</evidence>
<dbReference type="HGNC" id="HGNC:37501">
    <property type="gene designation" value="DNAJC25-GNG10"/>
</dbReference>
<sequence length="153" mass="16499">MGAPLLSPGWGAGAAGRRWWMLLAPLLPALLLVRPAGALVEGLYCGTRDCYEVLGVSRSAGKAEIARAYRQLARRYHPDRYRPQPGDEGPGRTPQSAEEAFLLVATAYETLKVSQAAAELQQYCMQNACKDALLVGVPAGSNPFREPRSCALL</sequence>
<dbReference type="STRING" id="9606.ENSP00000363412"/>
<evidence type="ECO:0000256" key="5">
    <source>
        <dbReference type="ARBA" id="ARBA00022475"/>
    </source>
</evidence>
<dbReference type="Proteomes" id="UP000005640">
    <property type="component" value="Chromosome 9"/>
</dbReference>
<dbReference type="InterPro" id="IPR044632">
    <property type="entry name" value="DNAJC25-like"/>
</dbReference>
<dbReference type="Antibodypedia" id="35015">
    <property type="antibodies" value="15 antibodies from 8 providers"/>
</dbReference>
<keyword evidence="10 17" id="KW-0472">Membrane</keyword>
<dbReference type="InterPro" id="IPR015898">
    <property type="entry name" value="G-protein_gamma-like_dom"/>
</dbReference>
<dbReference type="CTD" id="552891"/>
<evidence type="ECO:0000256" key="16">
    <source>
        <dbReference type="ARBA" id="ARBA00057705"/>
    </source>
</evidence>
<dbReference type="OrthoDB" id="270167at2759"/>
<gene>
    <name evidence="18" type="primary">DNAJC25-GNG10</name>
</gene>
<evidence type="ECO:0000256" key="2">
    <source>
        <dbReference type="ARBA" id="ARBA00004342"/>
    </source>
</evidence>
<dbReference type="VEuPathDB" id="HostDB:ENSG00000244115"/>
<dbReference type="PRINTS" id="PR00321">
    <property type="entry name" value="GPROTEING"/>
</dbReference>
<evidence type="ECO:0000256" key="1">
    <source>
        <dbReference type="ARBA" id="ARBA00004141"/>
    </source>
</evidence>
<evidence type="ECO:0000313" key="18">
    <source>
        <dbReference type="Ensembl" id="ENSP00000363412"/>
    </source>
</evidence>
<keyword evidence="7" id="KW-0812">Transmembrane</keyword>
<reference evidence="19" key="3">
    <citation type="journal article" date="2004" name="Nature">
        <title>Finishing the euchromatic sequence of the human genome.</title>
        <authorList>
            <consortium name="International Human Genome Sequencing Consortium"/>
        </authorList>
    </citation>
    <scope>NUCLEOTIDE SEQUENCE [LARGE SCALE GENOMIC DNA]</scope>
</reference>
<dbReference type="RNAct" id="A0A024R161">
    <property type="molecule type" value="protein"/>
</dbReference>
<dbReference type="ChiTaRS" id="DNAJC25-GNG10">
    <property type="organism name" value="human"/>
</dbReference>
<dbReference type="BioMuta" id="DNAJC25-GNG10"/>
<evidence type="ECO:0000313" key="19">
    <source>
        <dbReference type="Proteomes" id="UP000005640"/>
    </source>
</evidence>
<comment type="subcellular location">
    <subcellularLocation>
        <location evidence="2 17">Cell membrane</location>
        <topology evidence="2 17">Lipid-anchor</topology>
        <orientation evidence="2 17">Cytoplasmic side</orientation>
    </subcellularLocation>
    <subcellularLocation>
        <location evidence="1">Membrane</location>
        <topology evidence="1">Multi-pass membrane protein</topology>
    </subcellularLocation>
</comment>
<keyword evidence="13 17" id="KW-0449">Lipoprotein</keyword>
<evidence type="ECO:0000256" key="6">
    <source>
        <dbReference type="ARBA" id="ARBA00022481"/>
    </source>
</evidence>
<comment type="similarity">
    <text evidence="3 17">Belongs to the G protein gamma family.</text>
</comment>
<dbReference type="SUPFAM" id="SSF46565">
    <property type="entry name" value="Chaperone J-domain"/>
    <property type="match status" value="1"/>
</dbReference>
<keyword evidence="19" id="KW-1185">Reference proteome</keyword>
<dbReference type="InterPro" id="IPR036869">
    <property type="entry name" value="J_dom_sf"/>
</dbReference>
<dbReference type="eggNOG" id="KOG0722">
    <property type="taxonomic scope" value="Eukaryota"/>
</dbReference>
<dbReference type="FunFam" id="1.10.287.110:FF:000253">
    <property type="entry name" value="Guanine nucleotide-binding protein subunit gamma"/>
    <property type="match status" value="1"/>
</dbReference>
<proteinExistence type="inferred from homology"/>
<dbReference type="InterPro" id="IPR001770">
    <property type="entry name" value="G-protein_gamma"/>
</dbReference>
<dbReference type="PANTHER" id="PTHR44176:SF1">
    <property type="entry name" value="DNAJ HOMOLOG SUBFAMILY C MEMBER 25"/>
    <property type="match status" value="1"/>
</dbReference>
<dbReference type="InterPro" id="IPR036284">
    <property type="entry name" value="GGL_sf"/>
</dbReference>
<evidence type="ECO:0000256" key="15">
    <source>
        <dbReference type="ARBA" id="ARBA00024193"/>
    </source>
</evidence>
<evidence type="ECO:0000256" key="13">
    <source>
        <dbReference type="ARBA" id="ARBA00023288"/>
    </source>
</evidence>
<dbReference type="UCSC" id="uc004bfn.4">
    <property type="organism name" value="human"/>
</dbReference>
<evidence type="ECO:0000256" key="7">
    <source>
        <dbReference type="ARBA" id="ARBA00022692"/>
    </source>
</evidence>
<dbReference type="MassIVE" id="A0A024R161"/>
<dbReference type="IntAct" id="A0A024R161">
    <property type="interactions" value="10"/>
</dbReference>
<dbReference type="KEGG" id="hsa:552891"/>
<dbReference type="GO" id="GO:0005834">
    <property type="term" value="C:heterotrimeric G-protein complex"/>
    <property type="evidence" value="ECO:0007669"/>
    <property type="project" value="InterPro"/>
</dbReference>
<evidence type="ECO:0000256" key="9">
    <source>
        <dbReference type="ARBA" id="ARBA00022990"/>
    </source>
</evidence>
<dbReference type="Gene3D" id="1.10.287.110">
    <property type="entry name" value="DnaJ domain"/>
    <property type="match status" value="1"/>
</dbReference>
<accession>A0A024R161</accession>
<evidence type="ECO:0000256" key="4">
    <source>
        <dbReference type="ARBA" id="ARBA00011581"/>
    </source>
</evidence>
<dbReference type="Ensembl" id="ENST00000374294">
    <property type="protein sequence ID" value="ENSP00000363412"/>
    <property type="gene ID" value="ENSG00000244115"/>
</dbReference>
<dbReference type="GO" id="GO:0031681">
    <property type="term" value="F:G-protein beta-subunit binding"/>
    <property type="evidence" value="ECO:0007669"/>
    <property type="project" value="InterPro"/>
</dbReference>
<protein>
    <recommendedName>
        <fullName evidence="17">Guanine nucleotide-binding protein subunit gamma</fullName>
    </recommendedName>
</protein>
<dbReference type="SMART" id="SM00224">
    <property type="entry name" value="GGL"/>
    <property type="match status" value="1"/>
</dbReference>
<organism evidence="18 19">
    <name type="scientific">Homo sapiens</name>
    <name type="common">Human</name>
    <dbReference type="NCBI Taxonomy" id="9606"/>
    <lineage>
        <taxon>Eukaryota</taxon>
        <taxon>Metazoa</taxon>
        <taxon>Chordata</taxon>
        <taxon>Craniata</taxon>
        <taxon>Vertebrata</taxon>
        <taxon>Euteleostomi</taxon>
        <taxon>Mammalia</taxon>
        <taxon>Eutheria</taxon>
        <taxon>Euarchontoglires</taxon>
        <taxon>Primates</taxon>
        <taxon>Haplorrhini</taxon>
        <taxon>Catarrhini</taxon>
        <taxon>Hominidae</taxon>
        <taxon>Homo</taxon>
    </lineage>
</organism>
<keyword evidence="9" id="KW-0007">Acetylation</keyword>
<evidence type="ECO:0000256" key="10">
    <source>
        <dbReference type="ARBA" id="ARBA00023136"/>
    </source>
</evidence>
<keyword evidence="12 17" id="KW-0807">Transducer</keyword>
<dbReference type="CDD" id="cd00068">
    <property type="entry name" value="GGL"/>
    <property type="match status" value="1"/>
</dbReference>
<dbReference type="AlphaFoldDB" id="A0A024R161"/>
<dbReference type="RefSeq" id="NP_004116.2">
    <property type="nucleotide sequence ID" value="NM_004125.3"/>
</dbReference>
<reference evidence="19" key="1">
    <citation type="journal article" date="2001" name="Nature">
        <title>Initial sequencing and analysis of the human genome.</title>
        <authorList>
            <consortium name="International Human Genome Sequencing Consortium"/>
            <person name="Lander E.S."/>
            <person name="Linton L.M."/>
            <person name="Birren B."/>
            <person name="Nusbaum C."/>
            <person name="Zody M.C."/>
            <person name="Baldwin J."/>
            <person name="Devon K."/>
            <person name="Dewar K."/>
            <person name="Doyle M."/>
            <person name="FitzHugh W."/>
            <person name="Funke R."/>
            <person name="Gage D."/>
            <person name="Harris K."/>
            <person name="Heaford A."/>
            <person name="Howland J."/>
            <person name="Kann L."/>
            <person name="Lehoczky J."/>
            <person name="LeVine R."/>
            <person name="McEwan P."/>
            <person name="McKernan K."/>
            <person name="Meldrim J."/>
            <person name="Mesirov J.P."/>
            <person name="Miranda C."/>
            <person name="Morris W."/>
            <person name="Naylor J."/>
            <person name="Raymond C."/>
            <person name="Rosetti M."/>
            <person name="Santos R."/>
            <person name="Sheridan A."/>
            <person name="Sougnez C."/>
            <person name="Stange-Thomann N."/>
            <person name="Stojanovic N."/>
            <person name="Subramanian A."/>
            <person name="Wyman D."/>
            <person name="Rogers J."/>
            <person name="Sulston J."/>
            <person name="Ainscough R."/>
            <person name="Beck S."/>
            <person name="Bentley D."/>
            <person name="Burton J."/>
            <person name="Clee C."/>
            <person name="Carter N."/>
            <person name="Coulson A."/>
            <person name="Deadman R."/>
            <person name="Deloukas P."/>
            <person name="Dunham A."/>
            <person name="Dunham I."/>
            <person name="Durbin R."/>
            <person name="French L."/>
            <person name="Grafham D."/>
            <person name="Gregory S."/>
            <person name="Hubbard T."/>
            <person name="Humphray S."/>
            <person name="Hunt A."/>
            <person name="Jones M."/>
            <person name="Lloyd C."/>
            <person name="McMurray A."/>
            <person name="Matthews L."/>
            <person name="Mercer S."/>
            <person name="Milne S."/>
            <person name="Mullikin J.C."/>
            <person name="Mungall A."/>
            <person name="Plumb R."/>
            <person name="Ross M."/>
            <person name="Shownkeen R."/>
            <person name="Sims S."/>
            <person name="Waterston R.H."/>
            <person name="Wilson R.K."/>
            <person name="Hillier L.W."/>
            <person name="McPherson J.D."/>
            <person name="Marra M.A."/>
            <person name="Mardis E.R."/>
            <person name="Fulton L.A."/>
            <person name="Chinwalla A.T."/>
            <person name="Pepin K.H."/>
            <person name="Gish W.R."/>
            <person name="Chissoe S.L."/>
            <person name="Wendl M.C."/>
            <person name="Delehaunty K.D."/>
            <person name="Miner T.L."/>
            <person name="Delehaunty A."/>
            <person name="Kramer J.B."/>
            <person name="Cook L.L."/>
            <person name="Fulton R.S."/>
            <person name="Johnson D.L."/>
            <person name="Minx P.J."/>
            <person name="Clifton S.W."/>
            <person name="Hawkins T."/>
            <person name="Branscomb E."/>
            <person name="Predki P."/>
            <person name="Richardson P."/>
            <person name="Wenning S."/>
            <person name="Slezak T."/>
            <person name="Doggett N."/>
            <person name="Cheng J.F."/>
            <person name="Olsen A."/>
            <person name="Lucas S."/>
            <person name="Elkin C."/>
            <person name="Uberbacher E."/>
            <person name="Frazier M."/>
            <person name="Gibbs R.A."/>
            <person name="Muzny D.M."/>
            <person name="Scherer S.E."/>
            <person name="Bouck J.B."/>
            <person name="Sodergren E.J."/>
            <person name="Worley K.C."/>
            <person name="Rives C.M."/>
            <person name="Gorrell J.H."/>
            <person name="Metzker M.L."/>
            <person name="Naylor S.L."/>
            <person name="Kucherlapati R.S."/>
            <person name="Nelson D.L."/>
            <person name="Weinstock G.M."/>
            <person name="Sakaki Y."/>
            <person name="Fujiyama A."/>
            <person name="Hattori M."/>
            <person name="Yada T."/>
            <person name="Toyoda A."/>
            <person name="Itoh T."/>
            <person name="Kawagoe C."/>
            <person name="Watanabe H."/>
            <person name="Totoki Y."/>
            <person name="Taylor T."/>
            <person name="Weissenbach J."/>
            <person name="Heilig R."/>
            <person name="Saurin W."/>
            <person name="Artiguenave F."/>
            <person name="Brottier P."/>
            <person name="Bruls T."/>
            <person name="Pelletier E."/>
            <person name="Robert C."/>
            <person name="Wincker P."/>
            <person name="Smith D.R."/>
            <person name="Doucette-Stamm L."/>
            <person name="Rubenfield M."/>
            <person name="Weinstock K."/>
            <person name="Lee H.M."/>
            <person name="Dubois J."/>
            <person name="Rosenthal A."/>
            <person name="Platzer M."/>
            <person name="Nyakatura G."/>
            <person name="Taudien S."/>
            <person name="Rump A."/>
            <person name="Yang H."/>
            <person name="Yu J."/>
            <person name="Wang J."/>
            <person name="Huang G."/>
            <person name="Gu J."/>
            <person name="Hood L."/>
            <person name="Rowen L."/>
            <person name="Madan A."/>
            <person name="Qin S."/>
            <person name="Davis R.W."/>
            <person name="Federspiel N.A."/>
            <person name="Abola A.P."/>
            <person name="Proctor M.J."/>
            <person name="Myers R.M."/>
            <person name="Schmutz J."/>
            <person name="Dickson M."/>
            <person name="Grimwood J."/>
            <person name="Cox D.R."/>
            <person name="Olson M.V."/>
            <person name="Kaul R."/>
            <person name="Raymond C."/>
            <person name="Shimizu N."/>
            <person name="Kawasaki K."/>
            <person name="Minoshima S."/>
            <person name="Evans G.A."/>
            <person name="Athanasiou M."/>
            <person name="Schultz R."/>
            <person name="Roe B.A."/>
            <person name="Chen F."/>
            <person name="Pan H."/>
            <person name="Ramser J."/>
            <person name="Lehrach H."/>
            <person name="Reinhardt R."/>
            <person name="McCombie W.R."/>
            <person name="de la Bastide M."/>
            <person name="Dedhia N."/>
            <person name="Blocker H."/>
            <person name="Hornischer K."/>
            <person name="Nordsiek G."/>
            <person name="Agarwala R."/>
            <person name="Aravind L."/>
            <person name="Bailey J.A."/>
            <person name="Bateman A."/>
            <person name="Batzoglou S."/>
            <person name="Birney E."/>
            <person name="Bork P."/>
            <person name="Brown D.G."/>
            <person name="Burge C.B."/>
            <person name="Cerutti L."/>
            <person name="Chen H.C."/>
            <person name="Church D."/>
            <person name="Clamp M."/>
            <person name="Copley R.R."/>
            <person name="Doerks T."/>
            <person name="Eddy S.R."/>
            <person name="Eichler E.E."/>
            <person name="Furey T.S."/>
            <person name="Galagan J."/>
            <person name="Gilbert J.G."/>
            <person name="Harmon C."/>
            <person name="Hayashizaki Y."/>
            <person name="Haussler D."/>
            <person name="Hermjakob H."/>
            <person name="Hokamp K."/>
            <person name="Jang W."/>
            <person name="Johnson L.S."/>
            <person name="Jones T.A."/>
            <person name="Kasif S."/>
            <person name="Kaspryzk A."/>
            <person name="Kennedy S."/>
            <person name="Kent W.J."/>
            <person name="Kitts P."/>
            <person name="Koonin E.V."/>
            <person name="Korf I."/>
            <person name="Kulp D."/>
            <person name="Lancet D."/>
            <person name="Lowe T.M."/>
            <person name="McLysaght A."/>
            <person name="Mikkelsen T."/>
            <person name="Moran J.V."/>
            <person name="Mulder N."/>
            <person name="Pollara V.J."/>
            <person name="Ponting C.P."/>
            <person name="Schuler G."/>
            <person name="Schultz J."/>
            <person name="Slater G."/>
            <person name="Smit A.F."/>
            <person name="Stupka E."/>
            <person name="Szustakowski J."/>
            <person name="Thierry-Mieg D."/>
            <person name="Thierry-Mieg J."/>
            <person name="Wagner L."/>
            <person name="Wallis J."/>
            <person name="Wheeler R."/>
            <person name="Williams A."/>
            <person name="Wolf Y.I."/>
            <person name="Wolfe K.H."/>
            <person name="Yang S.P."/>
            <person name="Yeh R.F."/>
            <person name="Collins F."/>
            <person name="Guyer M.S."/>
            <person name="Peterson J."/>
            <person name="Felsenfeld A."/>
            <person name="Wetterstrand K.A."/>
            <person name="Patrinos A."/>
            <person name="Morgan M.J."/>
            <person name="de Jong P."/>
            <person name="Catanese J.J."/>
            <person name="Osoegawa K."/>
            <person name="Shizuya H."/>
            <person name="Choi S."/>
            <person name="Chen Y.J."/>
        </authorList>
    </citation>
    <scope>NUCLEOTIDE SEQUENCE [LARGE SCALE GENOMIC DNA]</scope>
</reference>
<dbReference type="PRINTS" id="PR00625">
    <property type="entry name" value="JDOMAIN"/>
</dbReference>
<dbReference type="GeneID" id="552891"/>
<keyword evidence="14" id="KW-0636">Prenylation</keyword>
<evidence type="ECO:0000256" key="14">
    <source>
        <dbReference type="ARBA" id="ARBA00023289"/>
    </source>
</evidence>
<dbReference type="SMART" id="SM01224">
    <property type="entry name" value="G_gamma"/>
    <property type="match status" value="1"/>
</dbReference>
<comment type="subunit">
    <text evidence="4">G proteins are composed of 3 units, alpha, beta and gamma.</text>
</comment>